<evidence type="ECO:0000259" key="2">
    <source>
        <dbReference type="SMART" id="SM00984"/>
    </source>
</evidence>
<protein>
    <recommendedName>
        <fullName evidence="1">UDP-glucose 6-dehydrogenase</fullName>
    </recommendedName>
</protein>
<gene>
    <name evidence="3" type="ORF">Rifp1Sym_as00340</name>
</gene>
<dbReference type="InterPro" id="IPR014027">
    <property type="entry name" value="UDP-Glc/GDP-Man_DH_C"/>
</dbReference>
<dbReference type="GO" id="GO:0051287">
    <property type="term" value="F:NAD binding"/>
    <property type="evidence" value="ECO:0007669"/>
    <property type="project" value="InterPro"/>
</dbReference>
<proteinExistence type="predicted"/>
<dbReference type="Pfam" id="PF03720">
    <property type="entry name" value="UDPG_MGDP_dh_C"/>
    <property type="match status" value="1"/>
</dbReference>
<dbReference type="GO" id="GO:0016616">
    <property type="term" value="F:oxidoreductase activity, acting on the CH-OH group of donors, NAD or NADP as acceptor"/>
    <property type="evidence" value="ECO:0007669"/>
    <property type="project" value="InterPro"/>
</dbReference>
<keyword evidence="4" id="KW-1185">Reference proteome</keyword>
<dbReference type="Gene3D" id="3.40.50.720">
    <property type="entry name" value="NAD(P)-binding Rossmann-like Domain"/>
    <property type="match status" value="1"/>
</dbReference>
<dbReference type="SMART" id="SM00984">
    <property type="entry name" value="UDPG_MGDP_dh_C"/>
    <property type="match status" value="1"/>
</dbReference>
<evidence type="ECO:0000313" key="3">
    <source>
        <dbReference type="EMBL" id="EGV52012.1"/>
    </source>
</evidence>
<dbReference type="EMBL" id="AFOC01000019">
    <property type="protein sequence ID" value="EGV52012.1"/>
    <property type="molecule type" value="Genomic_DNA"/>
</dbReference>
<feature type="domain" description="UDP-glucose/GDP-mannose dehydrogenase C-terminal" evidence="2">
    <location>
        <begin position="1"/>
        <end position="92"/>
    </location>
</feature>
<accession>G2DBM1</accession>
<name>G2DBM1_9GAMM</name>
<dbReference type="PATRIC" id="fig|1048808.3.peg.987"/>
<evidence type="ECO:0000313" key="4">
    <source>
        <dbReference type="Proteomes" id="UP000004491"/>
    </source>
</evidence>
<organism evidence="3 4">
    <name type="scientific">endosymbiont of Riftia pachyptila</name>
    <name type="common">vent Ph05</name>
    <dbReference type="NCBI Taxonomy" id="1048808"/>
    <lineage>
        <taxon>Bacteria</taxon>
        <taxon>Pseudomonadati</taxon>
        <taxon>Pseudomonadota</taxon>
        <taxon>Gammaproteobacteria</taxon>
        <taxon>sulfur-oxidizing symbionts</taxon>
    </lineage>
</organism>
<reference evidence="3" key="1">
    <citation type="journal article" date="2011" name="ISME J.">
        <title>The endosymbionts of the deep-sea tubeworms Riftia pachyptila and Tevnia jerichonana share an identical physiology as revealed by proteogenomic analyses.</title>
        <authorList>
            <person name="Gardebrecht A."/>
            <person name="Markert S."/>
            <person name="Felbeck H."/>
            <person name="Thuermer A."/>
            <person name="Albrecht D."/>
            <person name="Wollherr A."/>
            <person name="Kabisch J."/>
            <person name="Lehmann R."/>
            <person name="Daniel R."/>
            <person name="Liesegang H."/>
            <person name="Hecker M."/>
            <person name="Sievert S.M."/>
            <person name="Schweder T."/>
        </authorList>
    </citation>
    <scope>NUCLEOTIDE SEQUENCE [LARGE SCALE GENOMIC DNA]</scope>
</reference>
<evidence type="ECO:0000256" key="1">
    <source>
        <dbReference type="ARBA" id="ARBA00015132"/>
    </source>
</evidence>
<dbReference type="Proteomes" id="UP000004491">
    <property type="component" value="Unassembled WGS sequence"/>
</dbReference>
<comment type="caution">
    <text evidence="3">The sequence shown here is derived from an EMBL/GenBank/DDBJ whole genome shotgun (WGS) entry which is preliminary data.</text>
</comment>
<dbReference type="PANTHER" id="PTHR43750">
    <property type="entry name" value="UDP-GLUCOSE 6-DEHYDROGENASE TUAD"/>
    <property type="match status" value="1"/>
</dbReference>
<dbReference type="AlphaFoldDB" id="G2DBM1"/>
<dbReference type="InterPro" id="IPR036220">
    <property type="entry name" value="UDP-Glc/GDP-Man_DH_C_sf"/>
</dbReference>
<sequence length="99" mass="11016">MRAASSRVMMESLWEAGASVRVYDPVAMEEAGRIYGERDELTFCESAQDALQGAEALIIMTEWTQFRSPDFDSIKETLGSPAVFDGRNMFEPETVTRAG</sequence>
<dbReference type="SUPFAM" id="SSF52413">
    <property type="entry name" value="UDP-glucose/GDP-mannose dehydrogenase C-terminal domain"/>
    <property type="match status" value="1"/>
</dbReference>
<keyword evidence="3" id="KW-0560">Oxidoreductase</keyword>
<dbReference type="PANTHER" id="PTHR43750:SF3">
    <property type="entry name" value="UDP-GLUCOSE 6-DEHYDROGENASE TUAD"/>
    <property type="match status" value="1"/>
</dbReference>